<evidence type="ECO:0000256" key="6">
    <source>
        <dbReference type="RuleBase" id="RU003983"/>
    </source>
</evidence>
<evidence type="ECO:0000256" key="4">
    <source>
        <dbReference type="ARBA" id="ARBA00022833"/>
    </source>
</evidence>
<protein>
    <submittedName>
        <fullName evidence="9">M56 family metallopeptidase</fullName>
    </submittedName>
</protein>
<sequence>MTVGAVLLAYALALGVGGGSLCRRSGWLERAPRLGVALLLSVAWSVPVALFLAGLTIAVPHTALSSGVSELLGACIVRIRSAYSTPGGTVVAVAGLCLSAVIVVRVSWVAAQVVQLRRTERRTQQTLIAVAGRRTPAWPAVIVDEVRPAAYSLAGPPSTVVLTSGLLAALTRAQVAAVIAHERAHVRCRHHRLLASAAVVVGTLPGLPLMGELRSVVRRLIEMQADDVAARTHAPETIATALFTVATGQPPGSVPITPTSALAAGDSDAVARVRRLLLPPATFSRRVRGAVRAGIAAAVLVPVLTAFAPAAVAANQPPVVTSQAAAPAPPG</sequence>
<dbReference type="RefSeq" id="WP_344194896.1">
    <property type="nucleotide sequence ID" value="NZ_BAAAND010000008.1"/>
</dbReference>
<evidence type="ECO:0000256" key="7">
    <source>
        <dbReference type="SAM" id="Phobius"/>
    </source>
</evidence>
<dbReference type="CDD" id="cd07326">
    <property type="entry name" value="M56_BlaR1_MecR1_like"/>
    <property type="match status" value="1"/>
</dbReference>
<keyword evidence="2" id="KW-0479">Metal-binding</keyword>
<evidence type="ECO:0000256" key="5">
    <source>
        <dbReference type="ARBA" id="ARBA00023049"/>
    </source>
</evidence>
<dbReference type="PANTHER" id="PTHR34978:SF3">
    <property type="entry name" value="SLR0241 PROTEIN"/>
    <property type="match status" value="1"/>
</dbReference>
<keyword evidence="1 6" id="KW-0645">Protease</keyword>
<evidence type="ECO:0000256" key="2">
    <source>
        <dbReference type="ARBA" id="ARBA00022723"/>
    </source>
</evidence>
<keyword evidence="7" id="KW-0472">Membrane</keyword>
<comment type="similarity">
    <text evidence="6">Belongs to the peptidase M48 family.</text>
</comment>
<keyword evidence="7" id="KW-1133">Transmembrane helix</keyword>
<evidence type="ECO:0000256" key="3">
    <source>
        <dbReference type="ARBA" id="ARBA00022801"/>
    </source>
</evidence>
<dbReference type="Pfam" id="PF01435">
    <property type="entry name" value="Peptidase_M48"/>
    <property type="match status" value="1"/>
</dbReference>
<dbReference type="InterPro" id="IPR052173">
    <property type="entry name" value="Beta-lactam_resp_regulator"/>
</dbReference>
<dbReference type="PANTHER" id="PTHR34978">
    <property type="entry name" value="POSSIBLE SENSOR-TRANSDUCER PROTEIN BLAR"/>
    <property type="match status" value="1"/>
</dbReference>
<evidence type="ECO:0000256" key="1">
    <source>
        <dbReference type="ARBA" id="ARBA00022670"/>
    </source>
</evidence>
<comment type="cofactor">
    <cofactor evidence="6">
        <name>Zn(2+)</name>
        <dbReference type="ChEBI" id="CHEBI:29105"/>
    </cofactor>
    <text evidence="6">Binds 1 zinc ion per subunit.</text>
</comment>
<dbReference type="Proteomes" id="UP001500190">
    <property type="component" value="Unassembled WGS sequence"/>
</dbReference>
<keyword evidence="3 6" id="KW-0378">Hydrolase</keyword>
<feature type="transmembrane region" description="Helical" evidence="7">
    <location>
        <begin position="34"/>
        <end position="55"/>
    </location>
</feature>
<dbReference type="Gene3D" id="3.30.2010.10">
    <property type="entry name" value="Metalloproteases ('zincins'), catalytic domain"/>
    <property type="match status" value="1"/>
</dbReference>
<accession>A0ABN2E486</accession>
<feature type="domain" description="Peptidase M48" evidence="8">
    <location>
        <begin position="122"/>
        <end position="199"/>
    </location>
</feature>
<proteinExistence type="inferred from homology"/>
<feature type="transmembrane region" description="Helical" evidence="7">
    <location>
        <begin position="293"/>
        <end position="314"/>
    </location>
</feature>
<name>A0ABN2E486_9ACTN</name>
<reference evidence="9 10" key="1">
    <citation type="journal article" date="2019" name="Int. J. Syst. Evol. Microbiol.">
        <title>The Global Catalogue of Microorganisms (GCM) 10K type strain sequencing project: providing services to taxonomists for standard genome sequencing and annotation.</title>
        <authorList>
            <consortium name="The Broad Institute Genomics Platform"/>
            <consortium name="The Broad Institute Genome Sequencing Center for Infectious Disease"/>
            <person name="Wu L."/>
            <person name="Ma J."/>
        </authorList>
    </citation>
    <scope>NUCLEOTIDE SEQUENCE [LARGE SCALE GENOMIC DNA]</scope>
    <source>
        <strain evidence="9 10">JCM 14304</strain>
    </source>
</reference>
<gene>
    <name evidence="9" type="ORF">GCM10009742_47400</name>
</gene>
<organism evidence="9 10">
    <name type="scientific">Kribbella karoonensis</name>
    <dbReference type="NCBI Taxonomy" id="324851"/>
    <lineage>
        <taxon>Bacteria</taxon>
        <taxon>Bacillati</taxon>
        <taxon>Actinomycetota</taxon>
        <taxon>Actinomycetes</taxon>
        <taxon>Propionibacteriales</taxon>
        <taxon>Kribbellaceae</taxon>
        <taxon>Kribbella</taxon>
    </lineage>
</organism>
<dbReference type="InterPro" id="IPR001915">
    <property type="entry name" value="Peptidase_M48"/>
</dbReference>
<evidence type="ECO:0000313" key="9">
    <source>
        <dbReference type="EMBL" id="GAA1595205.1"/>
    </source>
</evidence>
<dbReference type="EMBL" id="BAAAND010000008">
    <property type="protein sequence ID" value="GAA1595205.1"/>
    <property type="molecule type" value="Genomic_DNA"/>
</dbReference>
<evidence type="ECO:0000313" key="10">
    <source>
        <dbReference type="Proteomes" id="UP001500190"/>
    </source>
</evidence>
<feature type="transmembrane region" description="Helical" evidence="7">
    <location>
        <begin position="89"/>
        <end position="111"/>
    </location>
</feature>
<keyword evidence="10" id="KW-1185">Reference proteome</keyword>
<evidence type="ECO:0000259" key="8">
    <source>
        <dbReference type="Pfam" id="PF01435"/>
    </source>
</evidence>
<keyword evidence="5 6" id="KW-0482">Metalloprotease</keyword>
<comment type="caution">
    <text evidence="9">The sequence shown here is derived from an EMBL/GenBank/DDBJ whole genome shotgun (WGS) entry which is preliminary data.</text>
</comment>
<keyword evidence="4 6" id="KW-0862">Zinc</keyword>
<keyword evidence="7" id="KW-0812">Transmembrane</keyword>